<keyword evidence="9" id="KW-1071">Ligand-gated ion channel</keyword>
<evidence type="ECO:0000256" key="9">
    <source>
        <dbReference type="ARBA" id="ARBA00023286"/>
    </source>
</evidence>
<dbReference type="InterPro" id="IPR028082">
    <property type="entry name" value="Peripla_BP_I"/>
</dbReference>
<keyword evidence="4" id="KW-1133">Transmembrane helix</keyword>
<keyword evidence="10" id="KW-0407">Ion channel</keyword>
<dbReference type="InterPro" id="IPR015683">
    <property type="entry name" value="Ionotropic_Glu_rcpt"/>
</dbReference>
<evidence type="ECO:0000256" key="4">
    <source>
        <dbReference type="ARBA" id="ARBA00022989"/>
    </source>
</evidence>
<name>A0A226DA34_FOLCA</name>
<accession>A0A226DA34</accession>
<evidence type="ECO:0000256" key="5">
    <source>
        <dbReference type="ARBA" id="ARBA00023065"/>
    </source>
</evidence>
<dbReference type="GO" id="GO:0016020">
    <property type="term" value="C:membrane"/>
    <property type="evidence" value="ECO:0007669"/>
    <property type="project" value="UniProtKB-SubCell"/>
</dbReference>
<reference evidence="13 14" key="1">
    <citation type="submission" date="2015-12" db="EMBL/GenBank/DDBJ databases">
        <title>The genome of Folsomia candida.</title>
        <authorList>
            <person name="Faddeeva A."/>
            <person name="Derks M.F."/>
            <person name="Anvar Y."/>
            <person name="Smit S."/>
            <person name="Van Straalen N."/>
            <person name="Roelofs D."/>
        </authorList>
    </citation>
    <scope>NUCLEOTIDE SEQUENCE [LARGE SCALE GENOMIC DNA]</scope>
    <source>
        <strain evidence="13 14">VU population</strain>
        <tissue evidence="13">Whole body</tissue>
    </source>
</reference>
<feature type="region of interest" description="Disordered" evidence="11">
    <location>
        <begin position="1"/>
        <end position="26"/>
    </location>
</feature>
<keyword evidence="3" id="KW-0812">Transmembrane</keyword>
<evidence type="ECO:0000256" key="10">
    <source>
        <dbReference type="ARBA" id="ARBA00023303"/>
    </source>
</evidence>
<keyword evidence="14" id="KW-1185">Reference proteome</keyword>
<gene>
    <name evidence="13" type="ORF">Fcan01_23413</name>
</gene>
<dbReference type="PANTHER" id="PTHR18966">
    <property type="entry name" value="IONOTROPIC GLUTAMATE RECEPTOR"/>
    <property type="match status" value="1"/>
</dbReference>
<keyword evidence="7 13" id="KW-0675">Receptor</keyword>
<dbReference type="Pfam" id="PF01094">
    <property type="entry name" value="ANF_receptor"/>
    <property type="match status" value="1"/>
</dbReference>
<dbReference type="GO" id="GO:0015276">
    <property type="term" value="F:ligand-gated monoatomic ion channel activity"/>
    <property type="evidence" value="ECO:0007669"/>
    <property type="project" value="InterPro"/>
</dbReference>
<dbReference type="STRING" id="158441.A0A226DA34"/>
<dbReference type="EMBL" id="LNIX01000028">
    <property type="protein sequence ID" value="OXA41714.1"/>
    <property type="molecule type" value="Genomic_DNA"/>
</dbReference>
<proteinExistence type="predicted"/>
<dbReference type="SMART" id="SM00918">
    <property type="entry name" value="Lig_chan-Glu_bd"/>
    <property type="match status" value="1"/>
</dbReference>
<evidence type="ECO:0000259" key="12">
    <source>
        <dbReference type="SMART" id="SM00918"/>
    </source>
</evidence>
<organism evidence="13 14">
    <name type="scientific">Folsomia candida</name>
    <name type="common">Springtail</name>
    <dbReference type="NCBI Taxonomy" id="158441"/>
    <lineage>
        <taxon>Eukaryota</taxon>
        <taxon>Metazoa</taxon>
        <taxon>Ecdysozoa</taxon>
        <taxon>Arthropoda</taxon>
        <taxon>Hexapoda</taxon>
        <taxon>Collembola</taxon>
        <taxon>Entomobryomorpha</taxon>
        <taxon>Isotomoidea</taxon>
        <taxon>Isotomidae</taxon>
        <taxon>Proisotominae</taxon>
        <taxon>Folsomia</taxon>
    </lineage>
</organism>
<keyword evidence="8" id="KW-0325">Glycoprotein</keyword>
<sequence length="562" mass="63280">MRMKSGGCGRGRSGGESSGEEQNRGRTMKRLSLPLGLVLIFSQLSLHFHQTDALPETIRIGGLFDVSDRFEETAFRHALERVNEDQNVLPRSRLSAHWERVPSNDSFHASKKLCRVLNDGVAAIIGPQSQASVSHVQSVCDVVGVPHAETVANYRSIRGNYGINLYPHPAVLTRAYADVITAWGWEKYIIIYDDDESLIRLQDILKDSEPSRRQVFVKQLPPDGDYRPLFKSLTKQSDISNLILDCDTAKLPKIFEDAESTGMLKDKKYFLTSLDIHALDPERFANMDINITSLRLVDPTKPKAQSIITQWQNIVIYGFPNRTYSSHYFVDEYSSFRSRGPKTAASSNDRIEPLPNDAILTKAALMYDAVELIARGLHALDTSQFQQQRIDLKSLNCKKETTWGPTVLEAIRKTMFEGVTGIVEIDPTTGFRNQVQFDVMELTHKTGLAKIGMWDSRRQGDRLTWTRTAEETLRKQEEDLKDKTFIVVTRLGDPYAMYDAKTGNYSGFVVDLVSELAKEMHFKFIVKEVSDGGYGGLDRKTGLWNGMIGDILSGVGHVAFTR</sequence>
<dbReference type="InterPro" id="IPR019594">
    <property type="entry name" value="Glu/Gly-bd"/>
</dbReference>
<dbReference type="OMA" id="SMESERY"/>
<evidence type="ECO:0000256" key="3">
    <source>
        <dbReference type="ARBA" id="ARBA00022692"/>
    </source>
</evidence>
<dbReference type="InterPro" id="IPR001828">
    <property type="entry name" value="ANF_lig-bd_rcpt"/>
</dbReference>
<evidence type="ECO:0000256" key="1">
    <source>
        <dbReference type="ARBA" id="ARBA00004141"/>
    </source>
</evidence>
<comment type="caution">
    <text evidence="13">The sequence shown here is derived from an EMBL/GenBank/DDBJ whole genome shotgun (WGS) entry which is preliminary data.</text>
</comment>
<dbReference type="CDD" id="cd06382">
    <property type="entry name" value="PBP1_iGluR_Kainate"/>
    <property type="match status" value="1"/>
</dbReference>
<dbReference type="Gene3D" id="3.40.190.10">
    <property type="entry name" value="Periplasmic binding protein-like II"/>
    <property type="match status" value="1"/>
</dbReference>
<keyword evidence="5" id="KW-0406">Ion transport</keyword>
<evidence type="ECO:0000256" key="2">
    <source>
        <dbReference type="ARBA" id="ARBA00022448"/>
    </source>
</evidence>
<feature type="compositionally biased region" description="Gly residues" evidence="11">
    <location>
        <begin position="1"/>
        <end position="17"/>
    </location>
</feature>
<dbReference type="OrthoDB" id="5984008at2759"/>
<feature type="domain" description="Ionotropic glutamate receptor L-glutamate and glycine-binding" evidence="12">
    <location>
        <begin position="494"/>
        <end position="553"/>
    </location>
</feature>
<evidence type="ECO:0000256" key="11">
    <source>
        <dbReference type="SAM" id="MobiDB-lite"/>
    </source>
</evidence>
<evidence type="ECO:0000256" key="8">
    <source>
        <dbReference type="ARBA" id="ARBA00023180"/>
    </source>
</evidence>
<dbReference type="Pfam" id="PF10613">
    <property type="entry name" value="Lig_chan-Glu_bd"/>
    <property type="match status" value="1"/>
</dbReference>
<keyword evidence="2" id="KW-0813">Transport</keyword>
<comment type="subcellular location">
    <subcellularLocation>
        <location evidence="1">Membrane</location>
        <topology evidence="1">Multi-pass membrane protein</topology>
    </subcellularLocation>
</comment>
<evidence type="ECO:0000313" key="13">
    <source>
        <dbReference type="EMBL" id="OXA41714.1"/>
    </source>
</evidence>
<dbReference type="SUPFAM" id="SSF53850">
    <property type="entry name" value="Periplasmic binding protein-like II"/>
    <property type="match status" value="1"/>
</dbReference>
<protein>
    <submittedName>
        <fullName evidence="13">Glutamate receptor ionotropic, kainate 1</fullName>
    </submittedName>
</protein>
<keyword evidence="6" id="KW-0472">Membrane</keyword>
<evidence type="ECO:0000313" key="14">
    <source>
        <dbReference type="Proteomes" id="UP000198287"/>
    </source>
</evidence>
<dbReference type="AlphaFoldDB" id="A0A226DA34"/>
<evidence type="ECO:0000256" key="7">
    <source>
        <dbReference type="ARBA" id="ARBA00023170"/>
    </source>
</evidence>
<dbReference type="SUPFAM" id="SSF53822">
    <property type="entry name" value="Periplasmic binding protein-like I"/>
    <property type="match status" value="1"/>
</dbReference>
<evidence type="ECO:0000256" key="6">
    <source>
        <dbReference type="ARBA" id="ARBA00023136"/>
    </source>
</evidence>
<dbReference type="Proteomes" id="UP000198287">
    <property type="component" value="Unassembled WGS sequence"/>
</dbReference>
<dbReference type="Gene3D" id="3.40.50.2300">
    <property type="match status" value="2"/>
</dbReference>